<evidence type="ECO:0000313" key="4">
    <source>
        <dbReference type="Proteomes" id="UP000317839"/>
    </source>
</evidence>
<evidence type="ECO:0000256" key="2">
    <source>
        <dbReference type="SAM" id="SignalP"/>
    </source>
</evidence>
<name>A0A545T515_9GAMM</name>
<reference evidence="3 4" key="1">
    <citation type="submission" date="2019-06" db="EMBL/GenBank/DDBJ databases">
        <title>Draft genome of Aliikangiella marina GYP-15.</title>
        <authorList>
            <person name="Wang G."/>
        </authorList>
    </citation>
    <scope>NUCLEOTIDE SEQUENCE [LARGE SCALE GENOMIC DNA]</scope>
    <source>
        <strain evidence="3 4">GYP-15</strain>
    </source>
</reference>
<feature type="chain" id="PRO_5021985194" evidence="2">
    <location>
        <begin position="26"/>
        <end position="503"/>
    </location>
</feature>
<feature type="region of interest" description="Disordered" evidence="1">
    <location>
        <begin position="60"/>
        <end position="81"/>
    </location>
</feature>
<accession>A0A545T515</accession>
<feature type="signal peptide" evidence="2">
    <location>
        <begin position="1"/>
        <end position="25"/>
    </location>
</feature>
<keyword evidence="2" id="KW-0732">Signal</keyword>
<gene>
    <name evidence="3" type="ORF">FLL45_18745</name>
</gene>
<keyword evidence="4" id="KW-1185">Reference proteome</keyword>
<evidence type="ECO:0000256" key="1">
    <source>
        <dbReference type="SAM" id="MobiDB-lite"/>
    </source>
</evidence>
<dbReference type="Proteomes" id="UP000317839">
    <property type="component" value="Unassembled WGS sequence"/>
</dbReference>
<evidence type="ECO:0000313" key="3">
    <source>
        <dbReference type="EMBL" id="TQV72258.1"/>
    </source>
</evidence>
<sequence length="503" mass="57591">MRISHRLLSTIKPALLLTAFTSVSAQSMDLAILAEVERERSTSCILDAVPIKEYTKARSGQYANAQRQQQGGGSNPWNGVDERLAEGKEDTSWYEKRLGISGDDPILVASREIKKLKVDKMRVYMKHFKTEMKKCPGLCTSRNDVDWDHDKSYLDNLKAQNCKIHPNYTYKEYGGRLSHMSVYECKDKGIAYKLQKKDPEFIRLEKETEKRKTLINERVKEQKRIVDERLKNKNIISTENNELVMRKFDDWTLKCINKIILSNPAKEACSSASKDNPICSTRDKNNLLPESISIPVFRSSLTLKTATDVAKLWSYEEAQPWSEFRQFTRDGNLFTPPSTFMRKRKGNLTITVQMGFYIAKVNEIDAPLREYINSLAKESNLVAEKNGYIAWPMINAGTDFPSPYTLEDAYSISISDKGAIVSRQPQVGESPILQELLQPKTITALKNGEQLRFHAWDTLMGEPKELWSFALESQHQGKAIQAMMDYYKGELFDHIKIVSEAKR</sequence>
<organism evidence="3 4">
    <name type="scientific">Aliikangiella marina</name>
    <dbReference type="NCBI Taxonomy" id="1712262"/>
    <lineage>
        <taxon>Bacteria</taxon>
        <taxon>Pseudomonadati</taxon>
        <taxon>Pseudomonadota</taxon>
        <taxon>Gammaproteobacteria</taxon>
        <taxon>Oceanospirillales</taxon>
        <taxon>Pleioneaceae</taxon>
        <taxon>Aliikangiella</taxon>
    </lineage>
</organism>
<dbReference type="AlphaFoldDB" id="A0A545T515"/>
<proteinExistence type="predicted"/>
<dbReference type="EMBL" id="VIKR01000005">
    <property type="protein sequence ID" value="TQV72258.1"/>
    <property type="molecule type" value="Genomic_DNA"/>
</dbReference>
<comment type="caution">
    <text evidence="3">The sequence shown here is derived from an EMBL/GenBank/DDBJ whole genome shotgun (WGS) entry which is preliminary data.</text>
</comment>
<protein>
    <submittedName>
        <fullName evidence="3">Uncharacterized protein</fullName>
    </submittedName>
</protein>
<dbReference type="RefSeq" id="WP_142943588.1">
    <property type="nucleotide sequence ID" value="NZ_VIKR01000005.1"/>
</dbReference>